<reference evidence="1 2" key="1">
    <citation type="submission" date="2020-08" db="EMBL/GenBank/DDBJ databases">
        <title>Genome sequence of Rhodobacteraceae bacterium Lw-13e.</title>
        <authorList>
            <person name="Poehlein A."/>
            <person name="Wolter L."/>
            <person name="Daniel R."/>
            <person name="Brinkhoff T."/>
        </authorList>
    </citation>
    <scope>NUCLEOTIDE SEQUENCE [LARGE SCALE GENOMIC DNA]</scope>
    <source>
        <strain evidence="1 2">Lw-13e</strain>
    </source>
</reference>
<evidence type="ECO:0000313" key="2">
    <source>
        <dbReference type="Proteomes" id="UP000283786"/>
    </source>
</evidence>
<dbReference type="PROSITE" id="PS50943">
    <property type="entry name" value="HTH_CROC1"/>
    <property type="match status" value="1"/>
</dbReference>
<dbReference type="KEGG" id="palw:PSAL_020700"/>
<dbReference type="InterPro" id="IPR001387">
    <property type="entry name" value="Cro/C1-type_HTH"/>
</dbReference>
<dbReference type="Gene3D" id="1.10.260.40">
    <property type="entry name" value="lambda repressor-like DNA-binding domains"/>
    <property type="match status" value="1"/>
</dbReference>
<dbReference type="Proteomes" id="UP000283786">
    <property type="component" value="Chromosome"/>
</dbReference>
<name>A0A418SLF2_9RHOB</name>
<organism evidence="1 2">
    <name type="scientific">Pseudooceanicola algae</name>
    <dbReference type="NCBI Taxonomy" id="1537215"/>
    <lineage>
        <taxon>Bacteria</taxon>
        <taxon>Pseudomonadati</taxon>
        <taxon>Pseudomonadota</taxon>
        <taxon>Alphaproteobacteria</taxon>
        <taxon>Rhodobacterales</taxon>
        <taxon>Paracoccaceae</taxon>
        <taxon>Pseudooceanicola</taxon>
    </lineage>
</organism>
<dbReference type="EMBL" id="CP060436">
    <property type="protein sequence ID" value="QPM90828.1"/>
    <property type="molecule type" value="Genomic_DNA"/>
</dbReference>
<dbReference type="AlphaFoldDB" id="A0A418SLF2"/>
<dbReference type="InterPro" id="IPR010982">
    <property type="entry name" value="Lambda_DNA-bd_dom_sf"/>
</dbReference>
<dbReference type="SMART" id="SM00530">
    <property type="entry name" value="HTH_XRE"/>
    <property type="match status" value="1"/>
</dbReference>
<evidence type="ECO:0000313" key="1">
    <source>
        <dbReference type="EMBL" id="QPM90828.1"/>
    </source>
</evidence>
<dbReference type="GO" id="GO:0003677">
    <property type="term" value="F:DNA binding"/>
    <property type="evidence" value="ECO:0007669"/>
    <property type="project" value="InterPro"/>
</dbReference>
<gene>
    <name evidence="1" type="ORF">PSAL_020700</name>
</gene>
<dbReference type="Pfam" id="PF01381">
    <property type="entry name" value="HTH_3"/>
    <property type="match status" value="1"/>
</dbReference>
<keyword evidence="2" id="KW-1185">Reference proteome</keyword>
<dbReference type="SUPFAM" id="SSF47413">
    <property type="entry name" value="lambda repressor-like DNA-binding domains"/>
    <property type="match status" value="1"/>
</dbReference>
<proteinExistence type="predicted"/>
<accession>A0A418SLF2</accession>
<dbReference type="CDD" id="cd00093">
    <property type="entry name" value="HTH_XRE"/>
    <property type="match status" value="1"/>
</dbReference>
<protein>
    <submittedName>
        <fullName evidence="1">Uncharacterized protein</fullName>
    </submittedName>
</protein>
<sequence>MWATSACPVVSGGKQVAGAAYSDTYRLMREQLVALRKDAGLSQAQLAGQLGKPPSFVAKYELGERRLDVVELLVILKCIGAPPEGLIDLLGRDAPANL</sequence>